<accession>A0A2T4AHJ6</accession>
<dbReference type="AlphaFoldDB" id="A0A2T4AHJ6"/>
<dbReference type="EMBL" id="KZ679678">
    <property type="protein sequence ID" value="PTB56565.1"/>
    <property type="molecule type" value="Genomic_DNA"/>
</dbReference>
<reference evidence="2 3" key="1">
    <citation type="submission" date="2016-07" db="EMBL/GenBank/DDBJ databases">
        <title>Multiple horizontal gene transfer events from other fungi enriched the ability of initially mycotrophic Trichoderma (Ascomycota) to feed on dead plant biomass.</title>
        <authorList>
            <consortium name="DOE Joint Genome Institute"/>
            <person name="Aerts A."/>
            <person name="Atanasova L."/>
            <person name="Chenthamara K."/>
            <person name="Zhang J."/>
            <person name="Grujic M."/>
            <person name="Henrissat B."/>
            <person name="Kuo A."/>
            <person name="Salamov A."/>
            <person name="Lipzen A."/>
            <person name="Labutti K."/>
            <person name="Barry K."/>
            <person name="Miao Y."/>
            <person name="Rahimi M.J."/>
            <person name="Shen Q."/>
            <person name="Grigoriev I.V."/>
            <person name="Kubicek C.P."/>
            <person name="Druzhinina I.S."/>
        </authorList>
    </citation>
    <scope>NUCLEOTIDE SEQUENCE [LARGE SCALE GENOMIC DNA]</scope>
    <source>
        <strain evidence="2 3">CBS 226.95</strain>
    </source>
</reference>
<dbReference type="RefSeq" id="XP_024776242.1">
    <property type="nucleotide sequence ID" value="XM_024914709.1"/>
</dbReference>
<name>A0A2T4AHJ6_TRIHA</name>
<keyword evidence="3" id="KW-1185">Reference proteome</keyword>
<feature type="transmembrane region" description="Helical" evidence="1">
    <location>
        <begin position="36"/>
        <end position="55"/>
    </location>
</feature>
<evidence type="ECO:0000313" key="2">
    <source>
        <dbReference type="EMBL" id="PTB56565.1"/>
    </source>
</evidence>
<keyword evidence="1" id="KW-0812">Transmembrane</keyword>
<evidence type="ECO:0000313" key="3">
    <source>
        <dbReference type="Proteomes" id="UP000241690"/>
    </source>
</evidence>
<sequence>MFFWGSGPLPICQARGCGFWGISPGALGAGAMKRRFLIVVCFCGMWWLQAFYLIVLGGEAWGTATGEDDGPRPR</sequence>
<keyword evidence="1" id="KW-1133">Transmembrane helix</keyword>
<proteinExistence type="predicted"/>
<gene>
    <name evidence="2" type="ORF">M431DRAFT_381554</name>
</gene>
<protein>
    <submittedName>
        <fullName evidence="2">Uncharacterized protein</fullName>
    </submittedName>
</protein>
<organism evidence="2 3">
    <name type="scientific">Trichoderma harzianum CBS 226.95</name>
    <dbReference type="NCBI Taxonomy" id="983964"/>
    <lineage>
        <taxon>Eukaryota</taxon>
        <taxon>Fungi</taxon>
        <taxon>Dikarya</taxon>
        <taxon>Ascomycota</taxon>
        <taxon>Pezizomycotina</taxon>
        <taxon>Sordariomycetes</taxon>
        <taxon>Hypocreomycetidae</taxon>
        <taxon>Hypocreales</taxon>
        <taxon>Hypocreaceae</taxon>
        <taxon>Trichoderma</taxon>
    </lineage>
</organism>
<dbReference type="GeneID" id="36623275"/>
<dbReference type="Proteomes" id="UP000241690">
    <property type="component" value="Unassembled WGS sequence"/>
</dbReference>
<keyword evidence="1" id="KW-0472">Membrane</keyword>
<evidence type="ECO:0000256" key="1">
    <source>
        <dbReference type="SAM" id="Phobius"/>
    </source>
</evidence>